<accession>A0AAD6C0S2</accession>
<feature type="compositionally biased region" description="Polar residues" evidence="1">
    <location>
        <begin position="57"/>
        <end position="70"/>
    </location>
</feature>
<reference evidence="2" key="1">
    <citation type="submission" date="2022-12" db="EMBL/GenBank/DDBJ databases">
        <authorList>
            <person name="Petersen C."/>
        </authorList>
    </citation>
    <scope>NUCLEOTIDE SEQUENCE</scope>
    <source>
        <strain evidence="2">IBT 16125</strain>
    </source>
</reference>
<dbReference type="RefSeq" id="XP_056763394.1">
    <property type="nucleotide sequence ID" value="XM_056914545.1"/>
</dbReference>
<reference evidence="2" key="2">
    <citation type="journal article" date="2023" name="IMA Fungus">
        <title>Comparative genomic study of the Penicillium genus elucidates a diverse pangenome and 15 lateral gene transfer events.</title>
        <authorList>
            <person name="Petersen C."/>
            <person name="Sorensen T."/>
            <person name="Nielsen M.R."/>
            <person name="Sondergaard T.E."/>
            <person name="Sorensen J.L."/>
            <person name="Fitzpatrick D.A."/>
            <person name="Frisvad J.C."/>
            <person name="Nielsen K.L."/>
        </authorList>
    </citation>
    <scope>NUCLEOTIDE SEQUENCE</scope>
    <source>
        <strain evidence="2">IBT 16125</strain>
    </source>
</reference>
<dbReference type="GeneID" id="81604788"/>
<protein>
    <submittedName>
        <fullName evidence="2">Uncharacterized protein</fullName>
    </submittedName>
</protein>
<evidence type="ECO:0000313" key="3">
    <source>
        <dbReference type="Proteomes" id="UP001213681"/>
    </source>
</evidence>
<evidence type="ECO:0000256" key="1">
    <source>
        <dbReference type="SAM" id="MobiDB-lite"/>
    </source>
</evidence>
<keyword evidence="3" id="KW-1185">Reference proteome</keyword>
<organism evidence="2 3">
    <name type="scientific">Penicillium daleae</name>
    <dbReference type="NCBI Taxonomy" id="63821"/>
    <lineage>
        <taxon>Eukaryota</taxon>
        <taxon>Fungi</taxon>
        <taxon>Dikarya</taxon>
        <taxon>Ascomycota</taxon>
        <taxon>Pezizomycotina</taxon>
        <taxon>Eurotiomycetes</taxon>
        <taxon>Eurotiomycetidae</taxon>
        <taxon>Eurotiales</taxon>
        <taxon>Aspergillaceae</taxon>
        <taxon>Penicillium</taxon>
    </lineage>
</organism>
<dbReference type="Proteomes" id="UP001213681">
    <property type="component" value="Unassembled WGS sequence"/>
</dbReference>
<feature type="region of interest" description="Disordered" evidence="1">
    <location>
        <begin position="1"/>
        <end position="70"/>
    </location>
</feature>
<comment type="caution">
    <text evidence="2">The sequence shown here is derived from an EMBL/GenBank/DDBJ whole genome shotgun (WGS) entry which is preliminary data.</text>
</comment>
<gene>
    <name evidence="2" type="ORF">N7458_011163</name>
</gene>
<sequence length="70" mass="7868">MSARRAHLPRYQSPTTHVLGMGLSDHEHANLSDDRVVQPEMRLGRKEPSDREVNNPGRDTQTPGKHQASL</sequence>
<proteinExistence type="predicted"/>
<name>A0AAD6C0S2_9EURO</name>
<evidence type="ECO:0000313" key="2">
    <source>
        <dbReference type="EMBL" id="KAJ5440165.1"/>
    </source>
</evidence>
<feature type="compositionally biased region" description="Basic and acidic residues" evidence="1">
    <location>
        <begin position="24"/>
        <end position="53"/>
    </location>
</feature>
<dbReference type="AlphaFoldDB" id="A0AAD6C0S2"/>
<dbReference type="EMBL" id="JAPVEA010000008">
    <property type="protein sequence ID" value="KAJ5440165.1"/>
    <property type="molecule type" value="Genomic_DNA"/>
</dbReference>